<dbReference type="InterPro" id="IPR014718">
    <property type="entry name" value="GH-type_carb-bd"/>
</dbReference>
<dbReference type="InterPro" id="IPR011013">
    <property type="entry name" value="Gal_mutarotase_sf_dom"/>
</dbReference>
<comment type="caution">
    <text evidence="1">The sequence shown here is derived from an EMBL/GenBank/DDBJ whole genome shotgun (WGS) entry which is preliminary data.</text>
</comment>
<sequence>MSDHTEPSFKYLPLGAIIQEFPVGDFNLLQSFPTAELYQKFNAPYFGETVGRVANRISGAKINNLNGKSYTLFANNGPNSLHGGNIGWGKRVFRGPEYVQRGGKDAVRFSHLSPDGDEGYPGTVELKIWYTSSIEKLNGGSVSILNIEYEAELVGDDGIEETAIGVTNHSYFNLAGASTIEGTEVTLSTDLHQVVDNTSIPTGVIASFPGIEANKKFILGAQEPDIDHCFILNDQPRTVPVDTRELPMRLLAAFHHPTTKVHLEVHSTEPAFQFYTGRYIDVEAVGDVPARGPRSGFAVEPSRYINSINYDEWRNMVVLQRGEKFGSRIEYRAWRD</sequence>
<dbReference type="PANTHER" id="PTHR10091">
    <property type="entry name" value="ALDOSE-1-EPIMERASE"/>
    <property type="match status" value="1"/>
</dbReference>
<organism evidence="1 2">
    <name type="scientific">Tothia fuscella</name>
    <dbReference type="NCBI Taxonomy" id="1048955"/>
    <lineage>
        <taxon>Eukaryota</taxon>
        <taxon>Fungi</taxon>
        <taxon>Dikarya</taxon>
        <taxon>Ascomycota</taxon>
        <taxon>Pezizomycotina</taxon>
        <taxon>Dothideomycetes</taxon>
        <taxon>Pleosporomycetidae</taxon>
        <taxon>Venturiales</taxon>
        <taxon>Cylindrosympodiaceae</taxon>
        <taxon>Tothia</taxon>
    </lineage>
</organism>
<dbReference type="Gene3D" id="2.70.98.10">
    <property type="match status" value="1"/>
</dbReference>
<accession>A0A9P4NQI9</accession>
<reference evidence="1" key="1">
    <citation type="journal article" date="2020" name="Stud. Mycol.">
        <title>101 Dothideomycetes genomes: a test case for predicting lifestyles and emergence of pathogens.</title>
        <authorList>
            <person name="Haridas S."/>
            <person name="Albert R."/>
            <person name="Binder M."/>
            <person name="Bloem J."/>
            <person name="Labutti K."/>
            <person name="Salamov A."/>
            <person name="Andreopoulos B."/>
            <person name="Baker S."/>
            <person name="Barry K."/>
            <person name="Bills G."/>
            <person name="Bluhm B."/>
            <person name="Cannon C."/>
            <person name="Castanera R."/>
            <person name="Culley D."/>
            <person name="Daum C."/>
            <person name="Ezra D."/>
            <person name="Gonzalez J."/>
            <person name="Henrissat B."/>
            <person name="Kuo A."/>
            <person name="Liang C."/>
            <person name="Lipzen A."/>
            <person name="Lutzoni F."/>
            <person name="Magnuson J."/>
            <person name="Mondo S."/>
            <person name="Nolan M."/>
            <person name="Ohm R."/>
            <person name="Pangilinan J."/>
            <person name="Park H.-J."/>
            <person name="Ramirez L."/>
            <person name="Alfaro M."/>
            <person name="Sun H."/>
            <person name="Tritt A."/>
            <person name="Yoshinaga Y."/>
            <person name="Zwiers L.-H."/>
            <person name="Turgeon B."/>
            <person name="Goodwin S."/>
            <person name="Spatafora J."/>
            <person name="Crous P."/>
            <person name="Grigoriev I."/>
        </authorList>
    </citation>
    <scope>NUCLEOTIDE SEQUENCE</scope>
    <source>
        <strain evidence="1">CBS 130266</strain>
    </source>
</reference>
<dbReference type="GO" id="GO:0004034">
    <property type="term" value="F:aldose 1-epimerase activity"/>
    <property type="evidence" value="ECO:0007669"/>
    <property type="project" value="TreeGrafter"/>
</dbReference>
<dbReference type="AlphaFoldDB" id="A0A9P4NQI9"/>
<dbReference type="GO" id="GO:0033499">
    <property type="term" value="P:galactose catabolic process via UDP-galactose, Leloir pathway"/>
    <property type="evidence" value="ECO:0007669"/>
    <property type="project" value="TreeGrafter"/>
</dbReference>
<dbReference type="EMBL" id="MU007046">
    <property type="protein sequence ID" value="KAF2429494.1"/>
    <property type="molecule type" value="Genomic_DNA"/>
</dbReference>
<dbReference type="InterPro" id="IPR008183">
    <property type="entry name" value="Aldose_1/G6P_1-epimerase"/>
</dbReference>
<dbReference type="SUPFAM" id="SSF74650">
    <property type="entry name" value="Galactose mutarotase-like"/>
    <property type="match status" value="1"/>
</dbReference>
<dbReference type="PANTHER" id="PTHR10091:SF0">
    <property type="entry name" value="GALACTOSE MUTAROTASE"/>
    <property type="match status" value="1"/>
</dbReference>
<dbReference type="GO" id="GO:0030246">
    <property type="term" value="F:carbohydrate binding"/>
    <property type="evidence" value="ECO:0007669"/>
    <property type="project" value="InterPro"/>
</dbReference>
<dbReference type="GO" id="GO:0006006">
    <property type="term" value="P:glucose metabolic process"/>
    <property type="evidence" value="ECO:0007669"/>
    <property type="project" value="TreeGrafter"/>
</dbReference>
<dbReference type="Proteomes" id="UP000800235">
    <property type="component" value="Unassembled WGS sequence"/>
</dbReference>
<protein>
    <submittedName>
        <fullName evidence="1">Bifunctional protein GAL10</fullName>
    </submittedName>
</protein>
<proteinExistence type="predicted"/>
<evidence type="ECO:0000313" key="1">
    <source>
        <dbReference type="EMBL" id="KAF2429494.1"/>
    </source>
</evidence>
<name>A0A9P4NQI9_9PEZI</name>
<gene>
    <name evidence="1" type="ORF">EJ08DRAFT_273037</name>
</gene>
<dbReference type="Pfam" id="PF01263">
    <property type="entry name" value="Aldose_epim"/>
    <property type="match status" value="1"/>
</dbReference>
<evidence type="ECO:0000313" key="2">
    <source>
        <dbReference type="Proteomes" id="UP000800235"/>
    </source>
</evidence>
<dbReference type="OrthoDB" id="274691at2759"/>
<keyword evidence="2" id="KW-1185">Reference proteome</keyword>